<sequence length="119" mass="13616">MLPPVLARARMPSRHYRGTVTLDEIDAFATSLPGCRRKGHPGRVAWYVDDRLVVRQDEPGTVLVRVTFEDRERLLEAHPETFGVPPRFEAHMKVQADLDGDPDAIRESIRLAWTSQRRS</sequence>
<organism evidence="1 2">
    <name type="scientific">Knoellia locipacati</name>
    <dbReference type="NCBI Taxonomy" id="882824"/>
    <lineage>
        <taxon>Bacteria</taxon>
        <taxon>Bacillati</taxon>
        <taxon>Actinomycetota</taxon>
        <taxon>Actinomycetes</taxon>
        <taxon>Micrococcales</taxon>
        <taxon>Intrasporangiaceae</taxon>
        <taxon>Knoellia</taxon>
    </lineage>
</organism>
<reference evidence="1 2" key="1">
    <citation type="submission" date="2019-07" db="EMBL/GenBank/DDBJ databases">
        <title>Whole genome shotgun sequence of Knoellia locipacati NBRC 109775.</title>
        <authorList>
            <person name="Hosoyama A."/>
            <person name="Uohara A."/>
            <person name="Ohji S."/>
            <person name="Ichikawa N."/>
        </authorList>
    </citation>
    <scope>NUCLEOTIDE SEQUENCE [LARGE SCALE GENOMIC DNA]</scope>
    <source>
        <strain evidence="1 2">NBRC 109775</strain>
    </source>
</reference>
<evidence type="ECO:0008006" key="3">
    <source>
        <dbReference type="Google" id="ProtNLM"/>
    </source>
</evidence>
<dbReference type="EMBL" id="BKBA01000003">
    <property type="protein sequence ID" value="GEQ12988.1"/>
    <property type="molecule type" value="Genomic_DNA"/>
</dbReference>
<proteinExistence type="predicted"/>
<dbReference type="Proteomes" id="UP000321793">
    <property type="component" value="Unassembled WGS sequence"/>
</dbReference>
<evidence type="ECO:0000313" key="1">
    <source>
        <dbReference type="EMBL" id="GEQ12988.1"/>
    </source>
</evidence>
<gene>
    <name evidence="1" type="ORF">KLO01_10350</name>
</gene>
<comment type="caution">
    <text evidence="1">The sequence shown here is derived from an EMBL/GenBank/DDBJ whole genome shotgun (WGS) entry which is preliminary data.</text>
</comment>
<evidence type="ECO:0000313" key="2">
    <source>
        <dbReference type="Proteomes" id="UP000321793"/>
    </source>
</evidence>
<dbReference type="AlphaFoldDB" id="A0A512SYF7"/>
<name>A0A512SYF7_9MICO</name>
<protein>
    <recommendedName>
        <fullName evidence="3">MmcQ/YjbR family DNA-binding protein</fullName>
    </recommendedName>
</protein>
<keyword evidence="2" id="KW-1185">Reference proteome</keyword>
<accession>A0A512SYF7</accession>